<dbReference type="EMBL" id="FNGE01000006">
    <property type="protein sequence ID" value="SDL09630.1"/>
    <property type="molecule type" value="Genomic_DNA"/>
</dbReference>
<dbReference type="PRINTS" id="PR00377">
    <property type="entry name" value="IMPHPHTASES"/>
</dbReference>
<dbReference type="Gene3D" id="3.30.540.10">
    <property type="entry name" value="Fructose-1,6-Bisphosphatase, subunit A, domain 1"/>
    <property type="match status" value="1"/>
</dbReference>
<dbReference type="Gene3D" id="3.40.190.80">
    <property type="match status" value="1"/>
</dbReference>
<feature type="binding site" evidence="2">
    <location>
        <position position="99"/>
    </location>
    <ligand>
        <name>Mg(2+)</name>
        <dbReference type="ChEBI" id="CHEBI:18420"/>
        <label>1</label>
        <note>catalytic</note>
    </ligand>
</feature>
<keyword evidence="4" id="KW-1185">Reference proteome</keyword>
<sequence length="271" mass="28165">MPTLSPARIADADLAAIRETAAALADAARIETLRHFRSPLLAPDNKAATGFDPVTEADRACERAMRTILAERRPHDAILGEEYGPTPGTTGLTWVLDPIDGTRAYLCGAPTWGVLIGVTDAQGAVYGLIDQPWTGERFEGGPGVAGVTAPQGNRELSVRRGVALAQATLMTTYPEVGGADDTAAFRRVADAVRLTRYGFDCYAYALLALGQVDLVIEAGLQPYDVVAPIAVVEAAGGIVTDWAGGPAHAGGRVIAAATPELHAQALALLAG</sequence>
<dbReference type="CDD" id="cd01641">
    <property type="entry name" value="Bacterial_IMPase_like_1"/>
    <property type="match status" value="1"/>
</dbReference>
<dbReference type="STRING" id="525640.SAMN04487971_10685"/>
<reference evidence="4" key="1">
    <citation type="submission" date="2016-10" db="EMBL/GenBank/DDBJ databases">
        <authorList>
            <person name="Varghese N."/>
            <person name="Submissions S."/>
        </authorList>
    </citation>
    <scope>NUCLEOTIDE SEQUENCE [LARGE SCALE GENOMIC DNA]</scope>
    <source>
        <strain evidence="4">CGMCC 1.7655</strain>
    </source>
</reference>
<feature type="binding site" evidence="2">
    <location>
        <position position="81"/>
    </location>
    <ligand>
        <name>Mg(2+)</name>
        <dbReference type="ChEBI" id="CHEBI:18420"/>
        <label>1</label>
        <note>catalytic</note>
    </ligand>
</feature>
<dbReference type="PANTHER" id="PTHR20854">
    <property type="entry name" value="INOSITOL MONOPHOSPHATASE"/>
    <property type="match status" value="1"/>
</dbReference>
<keyword evidence="2" id="KW-0479">Metal-binding</keyword>
<dbReference type="PANTHER" id="PTHR20854:SF4">
    <property type="entry name" value="INOSITOL-1-MONOPHOSPHATASE-RELATED"/>
    <property type="match status" value="1"/>
</dbReference>
<dbReference type="Proteomes" id="UP000199555">
    <property type="component" value="Unassembled WGS sequence"/>
</dbReference>
<keyword evidence="2" id="KW-0460">Magnesium</keyword>
<dbReference type="GO" id="GO:0007165">
    <property type="term" value="P:signal transduction"/>
    <property type="evidence" value="ECO:0007669"/>
    <property type="project" value="TreeGrafter"/>
</dbReference>
<evidence type="ECO:0000256" key="2">
    <source>
        <dbReference type="PIRSR" id="PIRSR600760-2"/>
    </source>
</evidence>
<comment type="similarity">
    <text evidence="1">Belongs to the inositol monophosphatase superfamily.</text>
</comment>
<dbReference type="GO" id="GO:0008934">
    <property type="term" value="F:inositol monophosphate 1-phosphatase activity"/>
    <property type="evidence" value="ECO:0007669"/>
    <property type="project" value="TreeGrafter"/>
</dbReference>
<proteinExistence type="inferred from homology"/>
<comment type="cofactor">
    <cofactor evidence="2">
        <name>Mg(2+)</name>
        <dbReference type="ChEBI" id="CHEBI:18420"/>
    </cofactor>
</comment>
<protein>
    <submittedName>
        <fullName evidence="3">Myo-inositol-1(Or 4)-monophosphatase</fullName>
    </submittedName>
</protein>
<evidence type="ECO:0000256" key="1">
    <source>
        <dbReference type="ARBA" id="ARBA00009759"/>
    </source>
</evidence>
<dbReference type="SUPFAM" id="SSF56655">
    <property type="entry name" value="Carbohydrate phosphatase"/>
    <property type="match status" value="1"/>
</dbReference>
<feature type="binding site" evidence="2">
    <location>
        <position position="97"/>
    </location>
    <ligand>
        <name>Mg(2+)</name>
        <dbReference type="ChEBI" id="CHEBI:18420"/>
        <label>1</label>
        <note>catalytic</note>
    </ligand>
</feature>
<dbReference type="Pfam" id="PF00459">
    <property type="entry name" value="Inositol_P"/>
    <property type="match status" value="1"/>
</dbReference>
<evidence type="ECO:0000313" key="4">
    <source>
        <dbReference type="Proteomes" id="UP000199555"/>
    </source>
</evidence>
<accession>A0A1G9H9P7</accession>
<dbReference type="RefSeq" id="WP_090754629.1">
    <property type="nucleotide sequence ID" value="NZ_FNGE01000006.1"/>
</dbReference>
<feature type="binding site" evidence="2">
    <location>
        <position position="100"/>
    </location>
    <ligand>
        <name>Mg(2+)</name>
        <dbReference type="ChEBI" id="CHEBI:18420"/>
        <label>1</label>
        <note>catalytic</note>
    </ligand>
</feature>
<dbReference type="OrthoDB" id="9785695at2"/>
<gene>
    <name evidence="3" type="ORF">SAMN04487971_10685</name>
</gene>
<dbReference type="AlphaFoldDB" id="A0A1G9H9P7"/>
<dbReference type="GO" id="GO:0046872">
    <property type="term" value="F:metal ion binding"/>
    <property type="evidence" value="ECO:0007669"/>
    <property type="project" value="UniProtKB-KW"/>
</dbReference>
<name>A0A1G9H9P7_9RHOB</name>
<evidence type="ECO:0000313" key="3">
    <source>
        <dbReference type="EMBL" id="SDL09630.1"/>
    </source>
</evidence>
<organism evidence="3 4">
    <name type="scientific">Paracoccus chinensis</name>
    <dbReference type="NCBI Taxonomy" id="525640"/>
    <lineage>
        <taxon>Bacteria</taxon>
        <taxon>Pseudomonadati</taxon>
        <taxon>Pseudomonadota</taxon>
        <taxon>Alphaproteobacteria</taxon>
        <taxon>Rhodobacterales</taxon>
        <taxon>Paracoccaceae</taxon>
        <taxon>Paracoccus</taxon>
    </lineage>
</organism>
<dbReference type="GO" id="GO:0006020">
    <property type="term" value="P:inositol metabolic process"/>
    <property type="evidence" value="ECO:0007669"/>
    <property type="project" value="TreeGrafter"/>
</dbReference>
<feature type="binding site" evidence="2">
    <location>
        <position position="224"/>
    </location>
    <ligand>
        <name>Mg(2+)</name>
        <dbReference type="ChEBI" id="CHEBI:18420"/>
        <label>1</label>
        <note>catalytic</note>
    </ligand>
</feature>
<dbReference type="InterPro" id="IPR000760">
    <property type="entry name" value="Inositol_monophosphatase-like"/>
</dbReference>